<protein>
    <recommendedName>
        <fullName evidence="9">Pectinesterase</fullName>
        <ecNumber evidence="9">3.1.1.11</ecNumber>
    </recommendedName>
</protein>
<comment type="similarity">
    <text evidence="4">In the C-terminal section; belongs to the pectinesterase family.</text>
</comment>
<dbReference type="SMART" id="SM00856">
    <property type="entry name" value="PMEI"/>
    <property type="match status" value="1"/>
</dbReference>
<feature type="region of interest" description="Disordered" evidence="10">
    <location>
        <begin position="243"/>
        <end position="263"/>
    </location>
</feature>
<dbReference type="CDD" id="cd15798">
    <property type="entry name" value="PMEI-like_3"/>
    <property type="match status" value="1"/>
</dbReference>
<organism evidence="12 13">
    <name type="scientific">Stylosanthes scabra</name>
    <dbReference type="NCBI Taxonomy" id="79078"/>
    <lineage>
        <taxon>Eukaryota</taxon>
        <taxon>Viridiplantae</taxon>
        <taxon>Streptophyta</taxon>
        <taxon>Embryophyta</taxon>
        <taxon>Tracheophyta</taxon>
        <taxon>Spermatophyta</taxon>
        <taxon>Magnoliopsida</taxon>
        <taxon>eudicotyledons</taxon>
        <taxon>Gunneridae</taxon>
        <taxon>Pentapetalae</taxon>
        <taxon>rosids</taxon>
        <taxon>fabids</taxon>
        <taxon>Fabales</taxon>
        <taxon>Fabaceae</taxon>
        <taxon>Papilionoideae</taxon>
        <taxon>50 kb inversion clade</taxon>
        <taxon>dalbergioids sensu lato</taxon>
        <taxon>Dalbergieae</taxon>
        <taxon>Pterocarpus clade</taxon>
        <taxon>Stylosanthes</taxon>
    </lineage>
</organism>
<dbReference type="InterPro" id="IPR000070">
    <property type="entry name" value="Pectinesterase_cat"/>
</dbReference>
<evidence type="ECO:0000256" key="5">
    <source>
        <dbReference type="ARBA" id="ARBA00022512"/>
    </source>
</evidence>
<comment type="pathway">
    <text evidence="2 9">Glycan metabolism; pectin degradation; 2-dehydro-3-deoxy-D-gluconate from pectin: step 1/5.</text>
</comment>
<name>A0ABU6S484_9FABA</name>
<feature type="domain" description="Pectinesterase inhibitor" evidence="11">
    <location>
        <begin position="36"/>
        <end position="194"/>
    </location>
</feature>
<dbReference type="PANTHER" id="PTHR31707">
    <property type="entry name" value="PECTINESTERASE"/>
    <property type="match status" value="1"/>
</dbReference>
<dbReference type="Gene3D" id="2.160.20.10">
    <property type="entry name" value="Single-stranded right-handed beta-helix, Pectin lyase-like"/>
    <property type="match status" value="1"/>
</dbReference>
<comment type="caution">
    <text evidence="12">The sequence shown here is derived from an EMBL/GenBank/DDBJ whole genome shotgun (WGS) entry which is preliminary data.</text>
</comment>
<reference evidence="12 13" key="1">
    <citation type="journal article" date="2023" name="Plants (Basel)">
        <title>Bridging the Gap: Combining Genomics and Transcriptomics Approaches to Understand Stylosanthes scabra, an Orphan Legume from the Brazilian Caatinga.</title>
        <authorList>
            <person name="Ferreira-Neto J.R.C."/>
            <person name="da Silva M.D."/>
            <person name="Binneck E."/>
            <person name="de Melo N.F."/>
            <person name="da Silva R.H."/>
            <person name="de Melo A.L.T.M."/>
            <person name="Pandolfi V."/>
            <person name="Bustamante F.O."/>
            <person name="Brasileiro-Vidal A.C."/>
            <person name="Benko-Iseppon A.M."/>
        </authorList>
    </citation>
    <scope>NUCLEOTIDE SEQUENCE [LARGE SCALE GENOMIC DNA]</scope>
    <source>
        <tissue evidence="12">Leaves</tissue>
    </source>
</reference>
<comment type="similarity">
    <text evidence="3">In the N-terminal section; belongs to the PMEI family.</text>
</comment>
<keyword evidence="5" id="KW-0134">Cell wall</keyword>
<keyword evidence="7 9" id="KW-0063">Aspartyl esterase</keyword>
<keyword evidence="13" id="KW-1185">Reference proteome</keyword>
<evidence type="ECO:0000256" key="10">
    <source>
        <dbReference type="SAM" id="MobiDB-lite"/>
    </source>
</evidence>
<dbReference type="SUPFAM" id="SSF51126">
    <property type="entry name" value="Pectin lyase-like"/>
    <property type="match status" value="1"/>
</dbReference>
<dbReference type="Gene3D" id="1.20.140.40">
    <property type="entry name" value="Invertase/pectin methylesterase inhibitor family protein"/>
    <property type="match status" value="1"/>
</dbReference>
<evidence type="ECO:0000256" key="6">
    <source>
        <dbReference type="ARBA" id="ARBA00022801"/>
    </source>
</evidence>
<dbReference type="InterPro" id="IPR012334">
    <property type="entry name" value="Pectin_lyas_fold"/>
</dbReference>
<dbReference type="Proteomes" id="UP001341840">
    <property type="component" value="Unassembled WGS sequence"/>
</dbReference>
<feature type="chain" id="PRO_5044962972" description="Pectinesterase" evidence="9">
    <location>
        <begin position="27"/>
        <end position="581"/>
    </location>
</feature>
<evidence type="ECO:0000313" key="13">
    <source>
        <dbReference type="Proteomes" id="UP001341840"/>
    </source>
</evidence>
<dbReference type="NCBIfam" id="TIGR01614">
    <property type="entry name" value="PME_inhib"/>
    <property type="match status" value="1"/>
</dbReference>
<evidence type="ECO:0000256" key="4">
    <source>
        <dbReference type="ARBA" id="ARBA00007786"/>
    </source>
</evidence>
<keyword evidence="9" id="KW-0732">Signal</keyword>
<evidence type="ECO:0000256" key="7">
    <source>
        <dbReference type="ARBA" id="ARBA00023085"/>
    </source>
</evidence>
<evidence type="ECO:0000256" key="9">
    <source>
        <dbReference type="RuleBase" id="RU000589"/>
    </source>
</evidence>
<dbReference type="PROSITE" id="PS00503">
    <property type="entry name" value="PECTINESTERASE_2"/>
    <property type="match status" value="1"/>
</dbReference>
<dbReference type="EC" id="3.1.1.11" evidence="9"/>
<dbReference type="InterPro" id="IPR011050">
    <property type="entry name" value="Pectin_lyase_fold/virulence"/>
</dbReference>
<feature type="active site" evidence="8">
    <location>
        <position position="410"/>
    </location>
</feature>
<dbReference type="InterPro" id="IPR006501">
    <property type="entry name" value="Pectinesterase_inhib_dom"/>
</dbReference>
<evidence type="ECO:0000256" key="3">
    <source>
        <dbReference type="ARBA" id="ARBA00006027"/>
    </source>
</evidence>
<evidence type="ECO:0000256" key="2">
    <source>
        <dbReference type="ARBA" id="ARBA00005184"/>
    </source>
</evidence>
<dbReference type="Pfam" id="PF01095">
    <property type="entry name" value="Pectinesterase"/>
    <property type="match status" value="1"/>
</dbReference>
<accession>A0ABU6S484</accession>
<dbReference type="InterPro" id="IPR033131">
    <property type="entry name" value="Pectinesterase_Asp_AS"/>
</dbReference>
<dbReference type="InterPro" id="IPR035513">
    <property type="entry name" value="Invertase/methylesterase_inhib"/>
</dbReference>
<keyword evidence="5" id="KW-0964">Secreted</keyword>
<dbReference type="SUPFAM" id="SSF101148">
    <property type="entry name" value="Plant invertase/pectin methylesterase inhibitor"/>
    <property type="match status" value="1"/>
</dbReference>
<evidence type="ECO:0000259" key="11">
    <source>
        <dbReference type="SMART" id="SM00856"/>
    </source>
</evidence>
<evidence type="ECO:0000313" key="12">
    <source>
        <dbReference type="EMBL" id="MED6131227.1"/>
    </source>
</evidence>
<gene>
    <name evidence="12" type="ORF">PIB30_007917</name>
</gene>
<dbReference type="EMBL" id="JASCZI010060432">
    <property type="protein sequence ID" value="MED6131227.1"/>
    <property type="molecule type" value="Genomic_DNA"/>
</dbReference>
<sequence>MAPRKLFVSGLSLLLVVSVAIGVVVAHDNKGGSDGEHEKTVNSMCSGTDEQKLCQETLKDVQANGSDPKAYIAAALEATTKSVIKALNMSDRLSVDHGHKSPGVKMALDDCKDLMEFALDSIEASVNLVQNKDMQGVHEQTPDFRNWLSAVISYQQSCMEGFDEKHDGEAKVKEQLHTQSLDLMGKLTAITLDIVTGFANVLESFGLALDLKPASRRLMQANEVDAEGFPGWMSAADRKLMATGGHHGGRGGHHGGGGGPNAVVAKDGSGQFKTVKDAINSYPNGFKGRYVIYIKAGVYDEYITIPKTAANILMYGDGPTKTIITGHKNFVDGVKTMQTASFANTAPGFIAKSMAFENSAGWAKHQAVAFRNQGDMSAFYDVAFHGYQDTLYVQANRQFFRNCEISGTIDFIFGASATVIQNSRIIVRKPGPHQFNTVTADGTSQKNMATGIILQNCEIIPERELYPDRLTVKSYLGRPWKQYAKTVVMESNIGDVISPDGWAPWEGSQFLDTLYYAEYNNMGPGSNVQGRVKWKGYHPTIDKNQAAAFTVGQFLRAGPSGLADDWLKATGIPFDIGFTKA</sequence>
<keyword evidence="6 9" id="KW-0378">Hydrolase</keyword>
<feature type="signal peptide" evidence="9">
    <location>
        <begin position="1"/>
        <end position="26"/>
    </location>
</feature>
<comment type="catalytic activity">
    <reaction evidence="9">
        <text>[(1-&gt;4)-alpha-D-galacturonosyl methyl ester](n) + n H2O = [(1-&gt;4)-alpha-D-galacturonosyl](n) + n methanol + n H(+)</text>
        <dbReference type="Rhea" id="RHEA:22380"/>
        <dbReference type="Rhea" id="RHEA-COMP:14570"/>
        <dbReference type="Rhea" id="RHEA-COMP:14573"/>
        <dbReference type="ChEBI" id="CHEBI:15377"/>
        <dbReference type="ChEBI" id="CHEBI:15378"/>
        <dbReference type="ChEBI" id="CHEBI:17790"/>
        <dbReference type="ChEBI" id="CHEBI:140522"/>
        <dbReference type="ChEBI" id="CHEBI:140523"/>
        <dbReference type="EC" id="3.1.1.11"/>
    </reaction>
</comment>
<evidence type="ECO:0000256" key="1">
    <source>
        <dbReference type="ARBA" id="ARBA00004191"/>
    </source>
</evidence>
<evidence type="ECO:0000256" key="8">
    <source>
        <dbReference type="PROSITE-ProRule" id="PRU10040"/>
    </source>
</evidence>
<dbReference type="Pfam" id="PF04043">
    <property type="entry name" value="PMEI"/>
    <property type="match status" value="1"/>
</dbReference>
<comment type="subcellular location">
    <subcellularLocation>
        <location evidence="1">Secreted</location>
        <location evidence="1">Cell wall</location>
    </subcellularLocation>
</comment>
<proteinExistence type="inferred from homology"/>